<feature type="chain" id="PRO_5003860484" evidence="17">
    <location>
        <begin position="24"/>
        <end position="724"/>
    </location>
</feature>
<dbReference type="GO" id="GO:0009279">
    <property type="term" value="C:cell outer membrane"/>
    <property type="evidence" value="ECO:0007669"/>
    <property type="project" value="UniProtKB-SubCell"/>
</dbReference>
<feature type="signal peptide" evidence="17">
    <location>
        <begin position="1"/>
        <end position="23"/>
    </location>
</feature>
<dbReference type="CDD" id="cd01347">
    <property type="entry name" value="ligand_gated_channel"/>
    <property type="match status" value="1"/>
</dbReference>
<dbReference type="Gene3D" id="2.170.130.10">
    <property type="entry name" value="TonB-dependent receptor, plug domain"/>
    <property type="match status" value="1"/>
</dbReference>
<dbReference type="FunFam" id="2.170.130.10:FF:000010">
    <property type="entry name" value="Ferripyoverdine receptor"/>
    <property type="match status" value="1"/>
</dbReference>
<keyword evidence="9" id="KW-0406">Ion transport</keyword>
<keyword evidence="4 14" id="KW-1134">Transmembrane beta strand</keyword>
<evidence type="ECO:0000256" key="16">
    <source>
        <dbReference type="RuleBase" id="RU003357"/>
    </source>
</evidence>
<evidence type="ECO:0000256" key="15">
    <source>
        <dbReference type="PROSITE-ProRule" id="PRU10144"/>
    </source>
</evidence>
<keyword evidence="11 14" id="KW-0472">Membrane</keyword>
<evidence type="ECO:0000256" key="6">
    <source>
        <dbReference type="ARBA" id="ARBA00022692"/>
    </source>
</evidence>
<keyword evidence="7 17" id="KW-0732">Signal</keyword>
<dbReference type="PROSITE" id="PS52016">
    <property type="entry name" value="TONB_DEPENDENT_REC_3"/>
    <property type="match status" value="1"/>
</dbReference>
<dbReference type="OrthoDB" id="8663017at2"/>
<comment type="subcellular location">
    <subcellularLocation>
        <location evidence="1 14">Cell outer membrane</location>
        <topology evidence="1 14">Multi-pass membrane protein</topology>
    </subcellularLocation>
</comment>
<dbReference type="AlphaFoldDB" id="K2LB95"/>
<keyword evidence="13 14" id="KW-0998">Cell outer membrane</keyword>
<keyword evidence="5" id="KW-0410">Iron transport</keyword>
<dbReference type="InterPro" id="IPR000531">
    <property type="entry name" value="Beta-barrel_TonB"/>
</dbReference>
<feature type="domain" description="TonB-dependent receptor plug" evidence="19">
    <location>
        <begin position="65"/>
        <end position="165"/>
    </location>
</feature>
<evidence type="ECO:0000256" key="4">
    <source>
        <dbReference type="ARBA" id="ARBA00022452"/>
    </source>
</evidence>
<organism evidence="20 21">
    <name type="scientific">Idiomarina xiamenensis 10-D-4</name>
    <dbReference type="NCBI Taxonomy" id="740709"/>
    <lineage>
        <taxon>Bacteria</taxon>
        <taxon>Pseudomonadati</taxon>
        <taxon>Pseudomonadota</taxon>
        <taxon>Gammaproteobacteria</taxon>
        <taxon>Alteromonadales</taxon>
        <taxon>Idiomarinaceae</taxon>
        <taxon>Idiomarina</taxon>
    </lineage>
</organism>
<dbReference type="SUPFAM" id="SSF56935">
    <property type="entry name" value="Porins"/>
    <property type="match status" value="1"/>
</dbReference>
<evidence type="ECO:0000256" key="11">
    <source>
        <dbReference type="ARBA" id="ARBA00023136"/>
    </source>
</evidence>
<keyword evidence="21" id="KW-1185">Reference proteome</keyword>
<dbReference type="GO" id="GO:0038023">
    <property type="term" value="F:signaling receptor activity"/>
    <property type="evidence" value="ECO:0007669"/>
    <property type="project" value="InterPro"/>
</dbReference>
<dbReference type="GO" id="GO:0015891">
    <property type="term" value="P:siderophore transport"/>
    <property type="evidence" value="ECO:0007669"/>
    <property type="project" value="InterPro"/>
</dbReference>
<sequence length="724" mass="80452">MRFRPVPLAAAIAMVLHPMSSLAAGQQDSNQKNNTEDNNIERIEVVGKYTVSRSIDTATGLGLTLRETPQSVSLITDERIKDQHLNTVMDAVNNTVGVSAAETDNVRNSFYARGFRIDSYQIDGVPTSWSLGGDSGETVADVSIYQRIEFVRGATGLLTGVGDPSASINLVRKHADSTDLTGYVNVAAGRWNKKQVTADVASGLNASGSLRGRLVAKVHDSETHVDYLEENKETLYGVFEADLTPDTLLRVGGSYQHNDPHGATWGALPTFFSDGTETNWEWSKTTGADWTRWESTNTNYFLNFNHTFGNGWQLVANYNRLDYKKDSKLLYVYGSLDKETGAGLNAQRYRSVGESEQNAYDIQLKGQYQAFGQQHDLVIGALYSEQDAYAVTFDPIGGDMSGGFDRVDVDNFYQWTDLQEPQWSSTESPGEDLSTEQKGFYAATRLSLTDAFKVIVGGRVSSWDRQGVSYGTVTDYGDSGVFIPYAGVLYDINEQHRLYASYTEIFKPQNSKNADGEFLDPLEGSSTEIGLKSTFLNDRLHTSLALFQIEQDNLAVRDPDFIPTPEQQNAYYPAQGTESKGFEFEVVGQPVDGWNISAGYSQYKAEDAAGNEVNTDNPDKQIKLFTTYQFIDQLPALTVGGGVNWQNEIYQMGTNPGTGEAYRFEQESYALVNLMARYQLAEHMNLQLNVANLFDKKYISQVGFFSSYRYGTPRNVTLSFNYDF</sequence>
<dbReference type="Pfam" id="PF07715">
    <property type="entry name" value="Plug"/>
    <property type="match status" value="1"/>
</dbReference>
<evidence type="ECO:0000313" key="20">
    <source>
        <dbReference type="EMBL" id="EKE87080.1"/>
    </source>
</evidence>
<name>K2LB95_9GAMM</name>
<accession>K2LB95</accession>
<evidence type="ECO:0000256" key="3">
    <source>
        <dbReference type="ARBA" id="ARBA00022448"/>
    </source>
</evidence>
<dbReference type="GO" id="GO:0015344">
    <property type="term" value="F:siderophore uptake transmembrane transporter activity"/>
    <property type="evidence" value="ECO:0007669"/>
    <property type="project" value="TreeGrafter"/>
</dbReference>
<evidence type="ECO:0000256" key="14">
    <source>
        <dbReference type="PROSITE-ProRule" id="PRU01360"/>
    </source>
</evidence>
<evidence type="ECO:0000256" key="7">
    <source>
        <dbReference type="ARBA" id="ARBA00022729"/>
    </source>
</evidence>
<dbReference type="PROSITE" id="PS01156">
    <property type="entry name" value="TONB_DEPENDENT_REC_2"/>
    <property type="match status" value="1"/>
</dbReference>
<dbReference type="PANTHER" id="PTHR32552:SF74">
    <property type="entry name" value="HYDROXAMATE SIDEROPHORE RECEPTOR FHUE"/>
    <property type="match status" value="1"/>
</dbReference>
<evidence type="ECO:0000256" key="12">
    <source>
        <dbReference type="ARBA" id="ARBA00023170"/>
    </source>
</evidence>
<evidence type="ECO:0000256" key="9">
    <source>
        <dbReference type="ARBA" id="ARBA00023065"/>
    </source>
</evidence>
<dbReference type="STRING" id="740709.A10D4_02532"/>
<evidence type="ECO:0000313" key="21">
    <source>
        <dbReference type="Proteomes" id="UP000014115"/>
    </source>
</evidence>
<dbReference type="InterPro" id="IPR036942">
    <property type="entry name" value="Beta-barrel_TonB_sf"/>
</dbReference>
<evidence type="ECO:0000256" key="17">
    <source>
        <dbReference type="SAM" id="SignalP"/>
    </source>
</evidence>
<dbReference type="RefSeq" id="WP_008487528.1">
    <property type="nucleotide sequence ID" value="NZ_AMRG01000002.1"/>
</dbReference>
<dbReference type="InterPro" id="IPR039426">
    <property type="entry name" value="TonB-dep_rcpt-like"/>
</dbReference>
<dbReference type="EMBL" id="AMRG01000002">
    <property type="protein sequence ID" value="EKE87080.1"/>
    <property type="molecule type" value="Genomic_DNA"/>
</dbReference>
<evidence type="ECO:0000259" key="19">
    <source>
        <dbReference type="Pfam" id="PF07715"/>
    </source>
</evidence>
<dbReference type="eggNOG" id="COG4773">
    <property type="taxonomic scope" value="Bacteria"/>
</dbReference>
<comment type="similarity">
    <text evidence="2 14 16">Belongs to the TonB-dependent receptor family.</text>
</comment>
<keyword evidence="6 14" id="KW-0812">Transmembrane</keyword>
<evidence type="ECO:0000256" key="2">
    <source>
        <dbReference type="ARBA" id="ARBA00009810"/>
    </source>
</evidence>
<dbReference type="Gene3D" id="2.40.170.20">
    <property type="entry name" value="TonB-dependent receptor, beta-barrel domain"/>
    <property type="match status" value="1"/>
</dbReference>
<protein>
    <submittedName>
        <fullName evidence="20">Outer membrane receptor for ferric siderophore</fullName>
    </submittedName>
</protein>
<evidence type="ECO:0000259" key="18">
    <source>
        <dbReference type="Pfam" id="PF00593"/>
    </source>
</evidence>
<dbReference type="PATRIC" id="fig|740709.3.peg.512"/>
<dbReference type="InterPro" id="IPR037066">
    <property type="entry name" value="Plug_dom_sf"/>
</dbReference>
<evidence type="ECO:0000256" key="5">
    <source>
        <dbReference type="ARBA" id="ARBA00022496"/>
    </source>
</evidence>
<keyword evidence="8" id="KW-0408">Iron</keyword>
<dbReference type="NCBIfam" id="TIGR01783">
    <property type="entry name" value="TonB-siderophor"/>
    <property type="match status" value="1"/>
</dbReference>
<dbReference type="InterPro" id="IPR010917">
    <property type="entry name" value="TonB_rcpt_CS"/>
</dbReference>
<feature type="domain" description="TonB-dependent receptor-like beta-barrel" evidence="18">
    <location>
        <begin position="249"/>
        <end position="693"/>
    </location>
</feature>
<reference evidence="20 21" key="1">
    <citation type="journal article" date="2012" name="J. Bacteriol.">
        <title>Genome Sequence of Idiomarina xiamenensis Type Strain 10-D-4.</title>
        <authorList>
            <person name="Lai Q."/>
            <person name="Wang L."/>
            <person name="Wang W."/>
            <person name="Shao Z."/>
        </authorList>
    </citation>
    <scope>NUCLEOTIDE SEQUENCE [LARGE SCALE GENOMIC DNA]</scope>
    <source>
        <strain evidence="20 21">10-D-4</strain>
    </source>
</reference>
<dbReference type="InterPro" id="IPR012910">
    <property type="entry name" value="Plug_dom"/>
</dbReference>
<keyword evidence="10 16" id="KW-0798">TonB box</keyword>
<dbReference type="InterPro" id="IPR010105">
    <property type="entry name" value="TonB_sidphr_rcpt"/>
</dbReference>
<evidence type="ECO:0000256" key="8">
    <source>
        <dbReference type="ARBA" id="ARBA00023004"/>
    </source>
</evidence>
<evidence type="ECO:0000256" key="13">
    <source>
        <dbReference type="ARBA" id="ARBA00023237"/>
    </source>
</evidence>
<evidence type="ECO:0000256" key="1">
    <source>
        <dbReference type="ARBA" id="ARBA00004571"/>
    </source>
</evidence>
<comment type="caution">
    <text evidence="20">The sequence shown here is derived from an EMBL/GenBank/DDBJ whole genome shotgun (WGS) entry which is preliminary data.</text>
</comment>
<dbReference type="Proteomes" id="UP000014115">
    <property type="component" value="Unassembled WGS sequence"/>
</dbReference>
<dbReference type="PANTHER" id="PTHR32552">
    <property type="entry name" value="FERRICHROME IRON RECEPTOR-RELATED"/>
    <property type="match status" value="1"/>
</dbReference>
<dbReference type="Pfam" id="PF00593">
    <property type="entry name" value="TonB_dep_Rec_b-barrel"/>
    <property type="match status" value="1"/>
</dbReference>
<keyword evidence="12 20" id="KW-0675">Receptor</keyword>
<evidence type="ECO:0000256" key="10">
    <source>
        <dbReference type="ARBA" id="ARBA00023077"/>
    </source>
</evidence>
<proteinExistence type="inferred from homology"/>
<gene>
    <name evidence="20" type="ORF">A10D4_02532</name>
</gene>
<keyword evidence="3 14" id="KW-0813">Transport</keyword>
<feature type="short sequence motif" description="TonB C-terminal box" evidence="15">
    <location>
        <begin position="707"/>
        <end position="724"/>
    </location>
</feature>